<accession>A0A5B7YEZ2</accession>
<reference evidence="4 5" key="1">
    <citation type="submission" date="2019-04" db="EMBL/GenBank/DDBJ databases">
        <title>Salinimonas iocasae sp. nov., a halophilic bacterium isolated from the outer tube casing of tubeworms in Okinawa Trough.</title>
        <authorList>
            <person name="Zhang H."/>
            <person name="Wang H."/>
            <person name="Li C."/>
        </authorList>
    </citation>
    <scope>NUCLEOTIDE SEQUENCE [LARGE SCALE GENOMIC DNA]</scope>
    <source>
        <strain evidence="4 5">KX18D6</strain>
    </source>
</reference>
<dbReference type="RefSeq" id="WP_139756909.1">
    <property type="nucleotide sequence ID" value="NZ_CP039852.1"/>
</dbReference>
<gene>
    <name evidence="4" type="ORF">FBQ74_12110</name>
</gene>
<evidence type="ECO:0000259" key="3">
    <source>
        <dbReference type="PROSITE" id="PS50894"/>
    </source>
</evidence>
<dbReference type="EMBL" id="CP039852">
    <property type="protein sequence ID" value="QCZ94168.1"/>
    <property type="molecule type" value="Genomic_DNA"/>
</dbReference>
<keyword evidence="2" id="KW-0597">Phosphoprotein</keyword>
<dbReference type="GO" id="GO:0004672">
    <property type="term" value="F:protein kinase activity"/>
    <property type="evidence" value="ECO:0007669"/>
    <property type="project" value="UniProtKB-ARBA"/>
</dbReference>
<dbReference type="Pfam" id="PF01627">
    <property type="entry name" value="Hpt"/>
    <property type="match status" value="1"/>
</dbReference>
<feature type="domain" description="HPt" evidence="3">
    <location>
        <begin position="20"/>
        <end position="115"/>
    </location>
</feature>
<dbReference type="OrthoDB" id="6386737at2"/>
<dbReference type="PROSITE" id="PS50894">
    <property type="entry name" value="HPT"/>
    <property type="match status" value="1"/>
</dbReference>
<dbReference type="InterPro" id="IPR008207">
    <property type="entry name" value="Sig_transdc_His_kin_Hpt_dom"/>
</dbReference>
<sequence>MNNTTSVIDLAFGVSQLSGNRSLYVSLLQKFAAEYQDLPVRLDHALAENRWHDVRTLVHTIKGVAGNLGCNALHEEARTYENAIRDSHTVPATHHTFIDTLAETLGAIEKLADETSETGGANISQTRQTFLDALNHHEFISDETLTQWMDALVMPADKQSAIREAIDELDYDIAIAIVKAHSA</sequence>
<dbReference type="InterPro" id="IPR036641">
    <property type="entry name" value="HPT_dom_sf"/>
</dbReference>
<dbReference type="Proteomes" id="UP000304912">
    <property type="component" value="Chromosome"/>
</dbReference>
<evidence type="ECO:0000313" key="5">
    <source>
        <dbReference type="Proteomes" id="UP000304912"/>
    </source>
</evidence>
<dbReference type="KEGG" id="salk:FBQ74_12110"/>
<dbReference type="AlphaFoldDB" id="A0A5B7YEZ2"/>
<dbReference type="SMART" id="SM00073">
    <property type="entry name" value="HPT"/>
    <property type="match status" value="1"/>
</dbReference>
<keyword evidence="5" id="KW-1185">Reference proteome</keyword>
<keyword evidence="1" id="KW-0902">Two-component regulatory system</keyword>
<dbReference type="GO" id="GO:0000160">
    <property type="term" value="P:phosphorelay signal transduction system"/>
    <property type="evidence" value="ECO:0007669"/>
    <property type="project" value="UniProtKB-KW"/>
</dbReference>
<evidence type="ECO:0000313" key="4">
    <source>
        <dbReference type="EMBL" id="QCZ94168.1"/>
    </source>
</evidence>
<dbReference type="SUPFAM" id="SSF47226">
    <property type="entry name" value="Histidine-containing phosphotransfer domain, HPT domain"/>
    <property type="match status" value="1"/>
</dbReference>
<evidence type="ECO:0000256" key="1">
    <source>
        <dbReference type="ARBA" id="ARBA00023012"/>
    </source>
</evidence>
<feature type="modified residue" description="Phosphohistidine" evidence="2">
    <location>
        <position position="59"/>
    </location>
</feature>
<organism evidence="4 5">
    <name type="scientific">Salinimonas iocasae</name>
    <dbReference type="NCBI Taxonomy" id="2572577"/>
    <lineage>
        <taxon>Bacteria</taxon>
        <taxon>Pseudomonadati</taxon>
        <taxon>Pseudomonadota</taxon>
        <taxon>Gammaproteobacteria</taxon>
        <taxon>Alteromonadales</taxon>
        <taxon>Alteromonadaceae</taxon>
        <taxon>Alteromonas/Salinimonas group</taxon>
        <taxon>Salinimonas</taxon>
    </lineage>
</organism>
<protein>
    <submittedName>
        <fullName evidence="4">Hpt domain-containing protein</fullName>
    </submittedName>
</protein>
<evidence type="ECO:0000256" key="2">
    <source>
        <dbReference type="PROSITE-ProRule" id="PRU00110"/>
    </source>
</evidence>
<name>A0A5B7YEZ2_9ALTE</name>
<dbReference type="Gene3D" id="1.20.120.160">
    <property type="entry name" value="HPT domain"/>
    <property type="match status" value="1"/>
</dbReference>
<proteinExistence type="predicted"/>